<reference evidence="3" key="1">
    <citation type="submission" date="2016-10" db="EMBL/GenBank/DDBJ databases">
        <authorList>
            <person name="Varghese N."/>
            <person name="Submissions S."/>
        </authorList>
    </citation>
    <scope>NUCLEOTIDE SEQUENCE [LARGE SCALE GENOMIC DNA]</scope>
    <source>
        <strain evidence="3">CGMCC 4.578</strain>
    </source>
</reference>
<dbReference type="AlphaFoldDB" id="A0A1H9RRQ1"/>
<accession>A0A1H9RRQ1</accession>
<dbReference type="EMBL" id="FOFT01000006">
    <property type="protein sequence ID" value="SER75376.1"/>
    <property type="molecule type" value="Genomic_DNA"/>
</dbReference>
<name>A0A1H9RRQ1_9PSEU</name>
<gene>
    <name evidence="2" type="ORF">SAMN05216195_106367</name>
</gene>
<sequence>MSGERLPGMNGSMSRRSILAAGVAGSAAVLLGTGNASAAALVTQSEINSQPTFYEVNGAATSFRYDPGFYSRLEAWHVHWRNWTPYHWTAPHKIYSYGAYVNKSGMHGEGRAFDLARMLITNRDTGATFTAFNGRYDQWKNSTGDALRTARIRYWGTMASLHHHFRHVISYLDNAEHHNHAHIDNAISGSGDSSFTTGSATQTYFVQAACQYIWGISTGIDGDWGPQTQQNSSAALARAGYDGVITTQSRWLAFCKASAQQAWALVP</sequence>
<evidence type="ECO:0000313" key="3">
    <source>
        <dbReference type="Proteomes" id="UP000199028"/>
    </source>
</evidence>
<feature type="signal peptide" evidence="1">
    <location>
        <begin position="1"/>
        <end position="38"/>
    </location>
</feature>
<evidence type="ECO:0008006" key="4">
    <source>
        <dbReference type="Google" id="ProtNLM"/>
    </source>
</evidence>
<dbReference type="RefSeq" id="WP_114773632.1">
    <property type="nucleotide sequence ID" value="NZ_FOFT01000006.1"/>
</dbReference>
<dbReference type="PROSITE" id="PS51318">
    <property type="entry name" value="TAT"/>
    <property type="match status" value="1"/>
</dbReference>
<proteinExistence type="predicted"/>
<keyword evidence="1" id="KW-0732">Signal</keyword>
<evidence type="ECO:0000313" key="2">
    <source>
        <dbReference type="EMBL" id="SER75376.1"/>
    </source>
</evidence>
<protein>
    <recommendedName>
        <fullName evidence="4">Extensin-like protein C-terminus</fullName>
    </recommendedName>
</protein>
<dbReference type="InterPro" id="IPR006311">
    <property type="entry name" value="TAT_signal"/>
</dbReference>
<organism evidence="2 3">
    <name type="scientific">Lentzea flaviverrucosa</name>
    <dbReference type="NCBI Taxonomy" id="200379"/>
    <lineage>
        <taxon>Bacteria</taxon>
        <taxon>Bacillati</taxon>
        <taxon>Actinomycetota</taxon>
        <taxon>Actinomycetes</taxon>
        <taxon>Pseudonocardiales</taxon>
        <taxon>Pseudonocardiaceae</taxon>
        <taxon>Lentzea</taxon>
    </lineage>
</organism>
<keyword evidence="3" id="KW-1185">Reference proteome</keyword>
<evidence type="ECO:0000256" key="1">
    <source>
        <dbReference type="SAM" id="SignalP"/>
    </source>
</evidence>
<feature type="chain" id="PRO_5011692262" description="Extensin-like protein C-terminus" evidence="1">
    <location>
        <begin position="39"/>
        <end position="267"/>
    </location>
</feature>
<dbReference type="Proteomes" id="UP000199028">
    <property type="component" value="Unassembled WGS sequence"/>
</dbReference>
<dbReference type="OrthoDB" id="3667437at2"/>